<dbReference type="EMBL" id="JAIOIU010000162">
    <property type="protein sequence ID" value="MBZ0160975.1"/>
    <property type="molecule type" value="Genomic_DNA"/>
</dbReference>
<dbReference type="Proteomes" id="UP001197609">
    <property type="component" value="Unassembled WGS sequence"/>
</dbReference>
<accession>A0AAJ1AM10</accession>
<organism evidence="3 4">
    <name type="scientific">Candidatus Methylomirabilis tolerans</name>
    <dbReference type="NCBI Taxonomy" id="3123416"/>
    <lineage>
        <taxon>Bacteria</taxon>
        <taxon>Candidatus Methylomirabilota</taxon>
        <taxon>Candidatus Methylomirabilia</taxon>
        <taxon>Candidatus Methylomirabilales</taxon>
        <taxon>Candidatus Methylomirabilaceae</taxon>
        <taxon>Candidatus Methylomirabilis</taxon>
    </lineage>
</organism>
<keyword evidence="1" id="KW-0812">Transmembrane</keyword>
<evidence type="ECO:0000313" key="3">
    <source>
        <dbReference type="EMBL" id="MBZ0160975.1"/>
    </source>
</evidence>
<protein>
    <submittedName>
        <fullName evidence="3">Zinc ribbon domain-containing protein</fullName>
    </submittedName>
</protein>
<reference evidence="3 4" key="1">
    <citation type="journal article" date="2021" name="bioRxiv">
        <title>Unraveling nitrogen, sulfur and carbon metabolic pathways and microbial community transcriptional responses to substrate deprivation and toxicity stresses in a bioreactor mimicking anoxic brackish coastal sediment conditions.</title>
        <authorList>
            <person name="Martins P.D."/>
            <person name="Echeveste M.J."/>
            <person name="Arshad A."/>
            <person name="Kurth J."/>
            <person name="Ouboter H."/>
            <person name="Jetten M.S.M."/>
            <person name="Welte C.U."/>
        </authorList>
    </citation>
    <scope>NUCLEOTIDE SEQUENCE [LARGE SCALE GENOMIC DNA]</scope>
    <source>
        <strain evidence="3">MAG_38</strain>
    </source>
</reference>
<dbReference type="AlphaFoldDB" id="A0AAJ1AM10"/>
<dbReference type="InterPro" id="IPR059113">
    <property type="entry name" value="Znf_ribbon"/>
</dbReference>
<comment type="caution">
    <text evidence="3">The sequence shown here is derived from an EMBL/GenBank/DDBJ whole genome shotgun (WGS) entry which is preliminary data.</text>
</comment>
<feature type="transmembrane region" description="Helical" evidence="1">
    <location>
        <begin position="70"/>
        <end position="99"/>
    </location>
</feature>
<sequence>MSLIQCPECGKDVSDAARSCPSCGYPITPPAVQTPSQASECEWSPGVAAVLSLVIPGTGQIYKGQLANGLAWLVFVILGYALFIVPGIILHLFCIVGAYTTGSSTQRSTTGTTRPCPRCRMLISGRWMFCPHCKKYVGW</sequence>
<dbReference type="Pfam" id="PF13248">
    <property type="entry name" value="Zn_ribbon_3"/>
    <property type="match status" value="1"/>
</dbReference>
<keyword evidence="1" id="KW-0472">Membrane</keyword>
<feature type="domain" description="Putative zinc-ribbon" evidence="2">
    <location>
        <begin position="3"/>
        <end position="27"/>
    </location>
</feature>
<name>A0AAJ1AM10_9BACT</name>
<evidence type="ECO:0000259" key="2">
    <source>
        <dbReference type="Pfam" id="PF13248"/>
    </source>
</evidence>
<evidence type="ECO:0000313" key="4">
    <source>
        <dbReference type="Proteomes" id="UP001197609"/>
    </source>
</evidence>
<keyword evidence="1" id="KW-1133">Transmembrane helix</keyword>
<evidence type="ECO:0000256" key="1">
    <source>
        <dbReference type="SAM" id="Phobius"/>
    </source>
</evidence>
<gene>
    <name evidence="3" type="ORF">K8G79_12725</name>
</gene>
<proteinExistence type="predicted"/>